<feature type="chain" id="PRO_5045435081" description="6-bladed beta-propeller" evidence="3">
    <location>
        <begin position="28"/>
        <end position="358"/>
    </location>
</feature>
<evidence type="ECO:0008006" key="6">
    <source>
        <dbReference type="Google" id="ProtNLM"/>
    </source>
</evidence>
<gene>
    <name evidence="4" type="ORF">GETHED_21890</name>
</gene>
<sequence>MPTCSFRLLLAAALFAGWGGGSLGAQTAPPPPPAEDTAEVLAWPSPPAAPRIKWVAEYRNAFDVGAKKKRTFLDRLAGKAEEVIWLERPLSVAVDEQGLIFVGDFTRGIIVMDPVNKAIRAFSAVNGAVLPTPTGLAVDSKLVFATSSNLNQVLVFDKKGRQLSALSKADGINRPVGIAVDEARDLVVLVNSQEHAVRLYTRTLQLIKVVGERGSEDGQFNMPSYACIIPGVGFAVADTGNFRIQIFDFEGKFIRAFGKVGNMPGDFARPKGIGVDPDGHLYVADGIFNNFQIFDQEGHLLLFVGQVGVRRGQFQVPTGLATDTKGGVFVVDQINARIQKFQYLPEEKTAPPVPAKQP</sequence>
<dbReference type="RefSeq" id="WP_285609266.1">
    <property type="nucleotide sequence ID" value="NZ_BSDC01000003.1"/>
</dbReference>
<dbReference type="PROSITE" id="PS51125">
    <property type="entry name" value="NHL"/>
    <property type="match status" value="3"/>
</dbReference>
<evidence type="ECO:0000313" key="4">
    <source>
        <dbReference type="EMBL" id="GLH67825.1"/>
    </source>
</evidence>
<dbReference type="PANTHER" id="PTHR24104">
    <property type="entry name" value="E3 UBIQUITIN-PROTEIN LIGASE NHLRC1-RELATED"/>
    <property type="match status" value="1"/>
</dbReference>
<dbReference type="InterPro" id="IPR015943">
    <property type="entry name" value="WD40/YVTN_repeat-like_dom_sf"/>
</dbReference>
<name>A0ABQ5PZD2_9BACT</name>
<keyword evidence="3" id="KW-0732">Signal</keyword>
<evidence type="ECO:0000256" key="1">
    <source>
        <dbReference type="ARBA" id="ARBA00022737"/>
    </source>
</evidence>
<keyword evidence="5" id="KW-1185">Reference proteome</keyword>
<dbReference type="Gene3D" id="2.130.10.10">
    <property type="entry name" value="YVTN repeat-like/Quinoprotein amine dehydrogenase"/>
    <property type="match status" value="1"/>
</dbReference>
<keyword evidence="1" id="KW-0677">Repeat</keyword>
<feature type="signal peptide" evidence="3">
    <location>
        <begin position="1"/>
        <end position="27"/>
    </location>
</feature>
<feature type="repeat" description="NHL" evidence="2">
    <location>
        <begin position="207"/>
        <end position="250"/>
    </location>
</feature>
<dbReference type="Gene3D" id="2.120.10.30">
    <property type="entry name" value="TolB, C-terminal domain"/>
    <property type="match status" value="2"/>
</dbReference>
<comment type="caution">
    <text evidence="4">The sequence shown here is derived from an EMBL/GenBank/DDBJ whole genome shotgun (WGS) entry which is preliminary data.</text>
</comment>
<dbReference type="Pfam" id="PF01436">
    <property type="entry name" value="NHL"/>
    <property type="match status" value="1"/>
</dbReference>
<reference evidence="4" key="1">
    <citation type="journal article" date="2023" name="Antonie Van Leeuwenhoek">
        <title>Mesoterricola silvestris gen. nov., sp. nov., Mesoterricola sediminis sp. nov., Geothrix oryzae sp. nov., Geothrix edaphica sp. nov., Geothrix rubra sp. nov., and Geothrix limicola sp. nov., six novel members of Acidobacteriota isolated from soils.</title>
        <authorList>
            <person name="Itoh H."/>
            <person name="Sugisawa Y."/>
            <person name="Mise K."/>
            <person name="Xu Z."/>
            <person name="Kuniyasu M."/>
            <person name="Ushijima N."/>
            <person name="Kawano K."/>
            <person name="Kobayashi E."/>
            <person name="Shiratori Y."/>
            <person name="Masuda Y."/>
            <person name="Senoo K."/>
        </authorList>
    </citation>
    <scope>NUCLEOTIDE SEQUENCE</scope>
    <source>
        <strain evidence="4">Red802</strain>
    </source>
</reference>
<dbReference type="Proteomes" id="UP001165044">
    <property type="component" value="Unassembled WGS sequence"/>
</dbReference>
<accession>A0ABQ5PZD2</accession>
<evidence type="ECO:0000256" key="3">
    <source>
        <dbReference type="SAM" id="SignalP"/>
    </source>
</evidence>
<dbReference type="InterPro" id="IPR050952">
    <property type="entry name" value="TRIM-NHL_E3_ligases"/>
</dbReference>
<proteinExistence type="predicted"/>
<dbReference type="InterPro" id="IPR001258">
    <property type="entry name" value="NHL_repeat"/>
</dbReference>
<feature type="repeat" description="NHL" evidence="2">
    <location>
        <begin position="301"/>
        <end position="344"/>
    </location>
</feature>
<dbReference type="EMBL" id="BSDC01000003">
    <property type="protein sequence ID" value="GLH67825.1"/>
    <property type="molecule type" value="Genomic_DNA"/>
</dbReference>
<evidence type="ECO:0000313" key="5">
    <source>
        <dbReference type="Proteomes" id="UP001165044"/>
    </source>
</evidence>
<organism evidence="4 5">
    <name type="scientific">Geothrix edaphica</name>
    <dbReference type="NCBI Taxonomy" id="2927976"/>
    <lineage>
        <taxon>Bacteria</taxon>
        <taxon>Pseudomonadati</taxon>
        <taxon>Acidobacteriota</taxon>
        <taxon>Holophagae</taxon>
        <taxon>Holophagales</taxon>
        <taxon>Holophagaceae</taxon>
        <taxon>Geothrix</taxon>
    </lineage>
</organism>
<dbReference type="SUPFAM" id="SSF101898">
    <property type="entry name" value="NHL repeat"/>
    <property type="match status" value="1"/>
</dbReference>
<dbReference type="PANTHER" id="PTHR24104:SF25">
    <property type="entry name" value="PROTEIN LIN-41"/>
    <property type="match status" value="1"/>
</dbReference>
<dbReference type="InterPro" id="IPR011042">
    <property type="entry name" value="6-blade_b-propeller_TolB-like"/>
</dbReference>
<evidence type="ECO:0000256" key="2">
    <source>
        <dbReference type="PROSITE-ProRule" id="PRU00504"/>
    </source>
</evidence>
<feature type="repeat" description="NHL" evidence="2">
    <location>
        <begin position="257"/>
        <end position="297"/>
    </location>
</feature>
<protein>
    <recommendedName>
        <fullName evidence="6">6-bladed beta-propeller</fullName>
    </recommendedName>
</protein>